<name>A0A7T7UWD0_9FLAO</name>
<evidence type="ECO:0000313" key="13">
    <source>
        <dbReference type="EMBL" id="QQN57422.1"/>
    </source>
</evidence>
<evidence type="ECO:0000256" key="6">
    <source>
        <dbReference type="ARBA" id="ARBA00023136"/>
    </source>
</evidence>
<dbReference type="NCBIfam" id="TIGR04057">
    <property type="entry name" value="SusC_RagA_signa"/>
    <property type="match status" value="1"/>
</dbReference>
<reference evidence="13 14" key="1">
    <citation type="submission" date="2020-12" db="EMBL/GenBank/DDBJ databases">
        <title>FDA dAtabase for Regulatory Grade micrObial Sequences (FDA-ARGOS): Supporting development and validation of Infectious Disease Dx tests.</title>
        <authorList>
            <person name="Kerrigan L."/>
            <person name="Long C."/>
            <person name="Tallon L."/>
            <person name="Sadzewicz L."/>
            <person name="Zhao X."/>
            <person name="Boylan J."/>
            <person name="Ott S."/>
            <person name="Bowen H."/>
            <person name="Vavikolanu K."/>
            <person name="Mehta A."/>
            <person name="Aluvathingal J."/>
            <person name="Nadendla S."/>
            <person name="Yan Y."/>
            <person name="Sichtig H."/>
        </authorList>
    </citation>
    <scope>NUCLEOTIDE SEQUENCE [LARGE SCALE GENOMIC DNA]</scope>
    <source>
        <strain evidence="13 14">FDAARGOS_1031</strain>
    </source>
</reference>
<gene>
    <name evidence="13" type="ORF">I6H88_13310</name>
</gene>
<keyword evidence="2 8" id="KW-0813">Transport</keyword>
<dbReference type="NCBIfam" id="TIGR04056">
    <property type="entry name" value="OMP_RagA_SusC"/>
    <property type="match status" value="1"/>
</dbReference>
<keyword evidence="7 8" id="KW-0998">Cell outer membrane</keyword>
<dbReference type="InterPro" id="IPR036942">
    <property type="entry name" value="Beta-barrel_TonB_sf"/>
</dbReference>
<dbReference type="InterPro" id="IPR037066">
    <property type="entry name" value="Plug_dom_sf"/>
</dbReference>
<dbReference type="Pfam" id="PF07715">
    <property type="entry name" value="Plug"/>
    <property type="match status" value="1"/>
</dbReference>
<evidence type="ECO:0000259" key="12">
    <source>
        <dbReference type="Pfam" id="PF07715"/>
    </source>
</evidence>
<dbReference type="KEGG" id="egm:AYC65_02410"/>
<evidence type="ECO:0000256" key="4">
    <source>
        <dbReference type="ARBA" id="ARBA00022692"/>
    </source>
</evidence>
<evidence type="ECO:0000256" key="10">
    <source>
        <dbReference type="SAM" id="SignalP"/>
    </source>
</evidence>
<evidence type="ECO:0000256" key="9">
    <source>
        <dbReference type="RuleBase" id="RU003357"/>
    </source>
</evidence>
<evidence type="ECO:0000259" key="11">
    <source>
        <dbReference type="Pfam" id="PF00593"/>
    </source>
</evidence>
<dbReference type="SUPFAM" id="SSF56935">
    <property type="entry name" value="Porins"/>
    <property type="match status" value="1"/>
</dbReference>
<dbReference type="InterPro" id="IPR012910">
    <property type="entry name" value="Plug_dom"/>
</dbReference>
<keyword evidence="3 8" id="KW-1134">Transmembrane beta strand</keyword>
<dbReference type="InterPro" id="IPR023997">
    <property type="entry name" value="TonB-dep_OMP_SusC/RagA_CS"/>
</dbReference>
<proteinExistence type="inferred from homology"/>
<evidence type="ECO:0000313" key="14">
    <source>
        <dbReference type="Proteomes" id="UP000595426"/>
    </source>
</evidence>
<evidence type="ECO:0000256" key="1">
    <source>
        <dbReference type="ARBA" id="ARBA00004571"/>
    </source>
</evidence>
<keyword evidence="14" id="KW-1185">Reference proteome</keyword>
<keyword evidence="4 8" id="KW-0812">Transmembrane</keyword>
<feature type="domain" description="TonB-dependent receptor-like beta-barrel" evidence="11">
    <location>
        <begin position="379"/>
        <end position="816"/>
    </location>
</feature>
<sequence length="998" mass="112216">MIRKYTPVLFLFSFSIVHASYDDLKTIQTSNKTTDERISEAQNKLKKHLFHTSVQNTYTVHALSVPRLYRDTIVKPNKKTSDAKDIQEVTLVKSKNINDIDIRKIAGSITTIDMKKFEGRSEMDLMRMLQGIVPGLYIEYNGILGTRPKIEIRGTQSFSGQARANEPLFVLDGMIISSDTFLTLNPMDFSTIKVLKDAAASALYGIKAANGVIEITSKKGYKGKPILSLNIKQGITTRGPRGVEMMNSAEKLELERRLKAPLMPGYINSEEYIRESYAHSPNLDALIQNGKRNLDSLKAINTDWFKELIRPNQFSSYNLSVRGGTDKNAYYYSLNYGNRGGKLPGNDINNITARANIDYIVTPKLSISLNTSAGISKTNTQNGTKEDPSALAYALNPYETRLSEKNGKKKDLISYPDYAFSDLMNQYMRRETSNRVSSSLIFNWKLLNDLTISGVTGADYVTNENKTVIPPEAASERQYSEDEKGSLTEEKATEFIYSSNIRATYAKKFGDHDITLGANIDYVLNRRKVVGINGYGIPSGMASVPVINQSLEGNRKTTAFGGNTKNIQLGFGAAFGYSYRNIYDLYASYKRDGSSLLPSDKRWNTAWSAGFGWRLKEYEFLKNSKFISDLKLRASMGITASMAGITIGDIVPTYKYNNLFYGSGRLLPSQQLSNRNLNPQQSHSYNAGLDIGILKRFTLTTNFYKILNKQALLDVEIAPSNGFTSYKKNIGVLENKGIEVMLSGDIIRGSNFQWNSAFTFSANFNKVKQLYGTDKIYQNGEALIPSYEVGQPLGMIYGLQSLGIYPLDGTYRYKAKDGRELTYRDKGLLTRADFINLGYSTPPYNGMFSNVITYKNLSLAFDLYYALKGVKQYSTSFVRDRSDIRYNAFKGQLEQMWFNEGDEGKIYPSANRPSGAAEMEKLFATTDSVYRSDFISLNNIQLTYTVDTNVIRELSKTLRSFSLSLQAENICTWYFVKNRNTINDIKQPVFTLSLNVSF</sequence>
<dbReference type="OrthoDB" id="1450546at2"/>
<accession>A0A7T7UWD0</accession>
<dbReference type="GeneID" id="93131736"/>
<dbReference type="Pfam" id="PF00593">
    <property type="entry name" value="TonB_dep_Rec_b-barrel"/>
    <property type="match status" value="1"/>
</dbReference>
<keyword evidence="10" id="KW-0732">Signal</keyword>
<organism evidence="13 14">
    <name type="scientific">Elizabethkingia bruuniana</name>
    <dbReference type="NCBI Taxonomy" id="1756149"/>
    <lineage>
        <taxon>Bacteria</taxon>
        <taxon>Pseudomonadati</taxon>
        <taxon>Bacteroidota</taxon>
        <taxon>Flavobacteriia</taxon>
        <taxon>Flavobacteriales</taxon>
        <taxon>Weeksellaceae</taxon>
        <taxon>Elizabethkingia</taxon>
    </lineage>
</organism>
<dbReference type="Proteomes" id="UP000595426">
    <property type="component" value="Chromosome"/>
</dbReference>
<dbReference type="EMBL" id="CP067018">
    <property type="protein sequence ID" value="QQN57422.1"/>
    <property type="molecule type" value="Genomic_DNA"/>
</dbReference>
<dbReference type="AlphaFoldDB" id="A0A7T7UWD0"/>
<evidence type="ECO:0000256" key="3">
    <source>
        <dbReference type="ARBA" id="ARBA00022452"/>
    </source>
</evidence>
<evidence type="ECO:0000256" key="7">
    <source>
        <dbReference type="ARBA" id="ARBA00023237"/>
    </source>
</evidence>
<evidence type="ECO:0000256" key="8">
    <source>
        <dbReference type="PROSITE-ProRule" id="PRU01360"/>
    </source>
</evidence>
<feature type="chain" id="PRO_5033006849" evidence="10">
    <location>
        <begin position="20"/>
        <end position="998"/>
    </location>
</feature>
<dbReference type="InterPro" id="IPR039426">
    <property type="entry name" value="TonB-dep_rcpt-like"/>
</dbReference>
<comment type="similarity">
    <text evidence="8 9">Belongs to the TonB-dependent receptor family.</text>
</comment>
<dbReference type="InterPro" id="IPR000531">
    <property type="entry name" value="Beta-barrel_TonB"/>
</dbReference>
<dbReference type="Gene3D" id="2.170.130.10">
    <property type="entry name" value="TonB-dependent receptor, plug domain"/>
    <property type="match status" value="1"/>
</dbReference>
<keyword evidence="6 8" id="KW-0472">Membrane</keyword>
<comment type="subcellular location">
    <subcellularLocation>
        <location evidence="1 8">Cell outer membrane</location>
        <topology evidence="1 8">Multi-pass membrane protein</topology>
    </subcellularLocation>
</comment>
<keyword evidence="5 9" id="KW-0798">TonB box</keyword>
<dbReference type="GO" id="GO:0009279">
    <property type="term" value="C:cell outer membrane"/>
    <property type="evidence" value="ECO:0007669"/>
    <property type="project" value="UniProtKB-SubCell"/>
</dbReference>
<feature type="signal peptide" evidence="10">
    <location>
        <begin position="1"/>
        <end position="19"/>
    </location>
</feature>
<evidence type="ECO:0000256" key="2">
    <source>
        <dbReference type="ARBA" id="ARBA00022448"/>
    </source>
</evidence>
<dbReference type="Gene3D" id="2.40.170.20">
    <property type="entry name" value="TonB-dependent receptor, beta-barrel domain"/>
    <property type="match status" value="1"/>
</dbReference>
<dbReference type="PROSITE" id="PS52016">
    <property type="entry name" value="TONB_DEPENDENT_REC_3"/>
    <property type="match status" value="1"/>
</dbReference>
<dbReference type="InterPro" id="IPR023996">
    <property type="entry name" value="TonB-dep_OMP_SusC/RagA"/>
</dbReference>
<evidence type="ECO:0000256" key="5">
    <source>
        <dbReference type="ARBA" id="ARBA00023077"/>
    </source>
</evidence>
<protein>
    <submittedName>
        <fullName evidence="13">SusC/RagA family TonB-linked outer membrane protein</fullName>
    </submittedName>
</protein>
<dbReference type="RefSeq" id="WP_052114788.1">
    <property type="nucleotide sequence ID" value="NZ_CBCSDR010000005.1"/>
</dbReference>
<feature type="domain" description="TonB-dependent receptor plug" evidence="12">
    <location>
        <begin position="102"/>
        <end position="212"/>
    </location>
</feature>